<keyword evidence="3" id="KW-0804">Transcription</keyword>
<evidence type="ECO:0000259" key="6">
    <source>
        <dbReference type="PROSITE" id="PS51352"/>
    </source>
</evidence>
<dbReference type="PROSITE" id="PS00552">
    <property type="entry name" value="HTH_MERR_1"/>
    <property type="match status" value="1"/>
</dbReference>
<keyword evidence="2" id="KW-0238">DNA-binding</keyword>
<dbReference type="PANTHER" id="PTHR30204">
    <property type="entry name" value="REDOX-CYCLING DRUG-SENSING TRANSCRIPTIONAL ACTIVATOR SOXR"/>
    <property type="match status" value="1"/>
</dbReference>
<feature type="domain" description="Thioredoxin" evidence="6">
    <location>
        <begin position="152"/>
        <end position="315"/>
    </location>
</feature>
<evidence type="ECO:0000256" key="3">
    <source>
        <dbReference type="ARBA" id="ARBA00023163"/>
    </source>
</evidence>
<proteinExistence type="predicted"/>
<keyword evidence="1" id="KW-0805">Transcription regulation</keyword>
<accession>A0ABN1WT87</accession>
<evidence type="ECO:0000256" key="1">
    <source>
        <dbReference type="ARBA" id="ARBA00023015"/>
    </source>
</evidence>
<protein>
    <submittedName>
        <fullName evidence="7">Redoxin family protein</fullName>
    </submittedName>
</protein>
<dbReference type="InterPro" id="IPR000551">
    <property type="entry name" value="MerR-type_HTH_dom"/>
</dbReference>
<reference evidence="7 8" key="1">
    <citation type="journal article" date="2019" name="Int. J. Syst. Evol. Microbiol.">
        <title>The Global Catalogue of Microorganisms (GCM) 10K type strain sequencing project: providing services to taxonomists for standard genome sequencing and annotation.</title>
        <authorList>
            <consortium name="The Broad Institute Genomics Platform"/>
            <consortium name="The Broad Institute Genome Sequencing Center for Infectious Disease"/>
            <person name="Wu L."/>
            <person name="Ma J."/>
        </authorList>
    </citation>
    <scope>NUCLEOTIDE SEQUENCE [LARGE SCALE GENOMIC DNA]</scope>
    <source>
        <strain evidence="7 8">JCM 13004</strain>
    </source>
</reference>
<feature type="coiled-coil region" evidence="4">
    <location>
        <begin position="83"/>
        <end position="110"/>
    </location>
</feature>
<dbReference type="Gene3D" id="3.40.30.10">
    <property type="entry name" value="Glutaredoxin"/>
    <property type="match status" value="1"/>
</dbReference>
<dbReference type="InterPro" id="IPR013766">
    <property type="entry name" value="Thioredoxin_domain"/>
</dbReference>
<sequence length="319" mass="34466">MRIGEVARRAGVTTKTVRYYESLGLITPARLANGYRDYSEHDARLVGEMRALTRLGIAVEQTRPFLACLAGGHDHADDCPASLAVYRAAIDDLDERIEALSARRAVLARHLQDAAYRTSRAAGPAGAAATAPEVHRLPANLPVPQDDGAADHLPGLPAPRVRLSSTAGGTVALDALGAGRSVVYLYPLTGRPDTDLPEGWDTIPGARGCTTEACDFRDHHGDLAELGVPRVFGLSSQPTDYQQEVVERLRLPFAMLSDPGFELAAALDLPTFEAAGSRLYRRLTLVIRDGVIEHVFHPVFPPDQHARQVLHWLRGAPTA</sequence>
<dbReference type="InterPro" id="IPR009061">
    <property type="entry name" value="DNA-bd_dom_put_sf"/>
</dbReference>
<organism evidence="7 8">
    <name type="scientific">Kitasatospora nipponensis</name>
    <dbReference type="NCBI Taxonomy" id="258049"/>
    <lineage>
        <taxon>Bacteria</taxon>
        <taxon>Bacillati</taxon>
        <taxon>Actinomycetota</taxon>
        <taxon>Actinomycetes</taxon>
        <taxon>Kitasatosporales</taxon>
        <taxon>Streptomycetaceae</taxon>
        <taxon>Kitasatospora</taxon>
    </lineage>
</organism>
<dbReference type="PRINTS" id="PR00040">
    <property type="entry name" value="HTHMERR"/>
</dbReference>
<dbReference type="Pfam" id="PF00376">
    <property type="entry name" value="MerR"/>
    <property type="match status" value="1"/>
</dbReference>
<dbReference type="SUPFAM" id="SSF46955">
    <property type="entry name" value="Putative DNA-binding domain"/>
    <property type="match status" value="1"/>
</dbReference>
<dbReference type="PROSITE" id="PS50937">
    <property type="entry name" value="HTH_MERR_2"/>
    <property type="match status" value="1"/>
</dbReference>
<keyword evidence="4" id="KW-0175">Coiled coil</keyword>
<dbReference type="CDD" id="cd03017">
    <property type="entry name" value="PRX_BCP"/>
    <property type="match status" value="1"/>
</dbReference>
<dbReference type="InterPro" id="IPR013740">
    <property type="entry name" value="Redoxin"/>
</dbReference>
<dbReference type="PROSITE" id="PS51352">
    <property type="entry name" value="THIOREDOXIN_2"/>
    <property type="match status" value="1"/>
</dbReference>
<keyword evidence="8" id="KW-1185">Reference proteome</keyword>
<feature type="domain" description="HTH merR-type" evidence="5">
    <location>
        <begin position="1"/>
        <end position="68"/>
    </location>
</feature>
<evidence type="ECO:0000259" key="5">
    <source>
        <dbReference type="PROSITE" id="PS50937"/>
    </source>
</evidence>
<evidence type="ECO:0000313" key="8">
    <source>
        <dbReference type="Proteomes" id="UP001500037"/>
    </source>
</evidence>
<dbReference type="PANTHER" id="PTHR30204:SF94">
    <property type="entry name" value="HEAVY METAL-DEPENDENT TRANSCRIPTIONAL REGULATOR HI_0293-RELATED"/>
    <property type="match status" value="1"/>
</dbReference>
<comment type="caution">
    <text evidence="7">The sequence shown here is derived from an EMBL/GenBank/DDBJ whole genome shotgun (WGS) entry which is preliminary data.</text>
</comment>
<dbReference type="Pfam" id="PF08534">
    <property type="entry name" value="Redoxin"/>
    <property type="match status" value="1"/>
</dbReference>
<name>A0ABN1WT87_9ACTN</name>
<dbReference type="SUPFAM" id="SSF52833">
    <property type="entry name" value="Thioredoxin-like"/>
    <property type="match status" value="1"/>
</dbReference>
<dbReference type="Gene3D" id="1.10.1660.10">
    <property type="match status" value="1"/>
</dbReference>
<dbReference type="EMBL" id="BAAALF010000142">
    <property type="protein sequence ID" value="GAA1260941.1"/>
    <property type="molecule type" value="Genomic_DNA"/>
</dbReference>
<evidence type="ECO:0000313" key="7">
    <source>
        <dbReference type="EMBL" id="GAA1260941.1"/>
    </source>
</evidence>
<gene>
    <name evidence="7" type="ORF">GCM10009665_58530</name>
</gene>
<dbReference type="InterPro" id="IPR036249">
    <property type="entry name" value="Thioredoxin-like_sf"/>
</dbReference>
<dbReference type="InterPro" id="IPR047057">
    <property type="entry name" value="MerR_fam"/>
</dbReference>
<dbReference type="Proteomes" id="UP001500037">
    <property type="component" value="Unassembled WGS sequence"/>
</dbReference>
<evidence type="ECO:0000256" key="2">
    <source>
        <dbReference type="ARBA" id="ARBA00023125"/>
    </source>
</evidence>
<dbReference type="RefSeq" id="WP_344445054.1">
    <property type="nucleotide sequence ID" value="NZ_BAAALF010000142.1"/>
</dbReference>
<evidence type="ECO:0000256" key="4">
    <source>
        <dbReference type="SAM" id="Coils"/>
    </source>
</evidence>
<dbReference type="SMART" id="SM00422">
    <property type="entry name" value="HTH_MERR"/>
    <property type="match status" value="1"/>
</dbReference>